<comment type="caution">
    <text evidence="2">The sequence shown here is derived from an EMBL/GenBank/DDBJ whole genome shotgun (WGS) entry which is preliminary data.</text>
</comment>
<name>A0A9D4G2J9_DREPO</name>
<dbReference type="Gene3D" id="3.40.50.300">
    <property type="entry name" value="P-loop containing nucleotide triphosphate hydrolases"/>
    <property type="match status" value="1"/>
</dbReference>
<organism evidence="2 3">
    <name type="scientific">Dreissena polymorpha</name>
    <name type="common">Zebra mussel</name>
    <name type="synonym">Mytilus polymorpha</name>
    <dbReference type="NCBI Taxonomy" id="45954"/>
    <lineage>
        <taxon>Eukaryota</taxon>
        <taxon>Metazoa</taxon>
        <taxon>Spiralia</taxon>
        <taxon>Lophotrochozoa</taxon>
        <taxon>Mollusca</taxon>
        <taxon>Bivalvia</taxon>
        <taxon>Autobranchia</taxon>
        <taxon>Heteroconchia</taxon>
        <taxon>Euheterodonta</taxon>
        <taxon>Imparidentia</taxon>
        <taxon>Neoheterodontei</taxon>
        <taxon>Myida</taxon>
        <taxon>Dreissenoidea</taxon>
        <taxon>Dreissenidae</taxon>
        <taxon>Dreissena</taxon>
    </lineage>
</organism>
<dbReference type="AlphaFoldDB" id="A0A9D4G2J9"/>
<protein>
    <recommendedName>
        <fullName evidence="1">Helicase C-terminal domain-containing protein</fullName>
    </recommendedName>
</protein>
<dbReference type="EMBL" id="JAIWYP010000006">
    <property type="protein sequence ID" value="KAH3806402.1"/>
    <property type="molecule type" value="Genomic_DNA"/>
</dbReference>
<dbReference type="SUPFAM" id="SSF52540">
    <property type="entry name" value="P-loop containing nucleoside triphosphate hydrolases"/>
    <property type="match status" value="1"/>
</dbReference>
<dbReference type="InterPro" id="IPR001650">
    <property type="entry name" value="Helicase_C-like"/>
</dbReference>
<evidence type="ECO:0000313" key="3">
    <source>
        <dbReference type="Proteomes" id="UP000828390"/>
    </source>
</evidence>
<gene>
    <name evidence="2" type="ORF">DPMN_134723</name>
</gene>
<feature type="domain" description="Helicase C-terminal" evidence="1">
    <location>
        <begin position="4"/>
        <end position="59"/>
    </location>
</feature>
<sequence length="70" mass="7625">MKAHIISELRKKNPKVCLVLETVALVMGLNAPSIARVIHMQPPTTLEKYMQEISRAGCNGKPASALTVLL</sequence>
<dbReference type="Pfam" id="PF00271">
    <property type="entry name" value="Helicase_C"/>
    <property type="match status" value="1"/>
</dbReference>
<accession>A0A9D4G2J9</accession>
<reference evidence="2" key="1">
    <citation type="journal article" date="2019" name="bioRxiv">
        <title>The Genome of the Zebra Mussel, Dreissena polymorpha: A Resource for Invasive Species Research.</title>
        <authorList>
            <person name="McCartney M.A."/>
            <person name="Auch B."/>
            <person name="Kono T."/>
            <person name="Mallez S."/>
            <person name="Zhang Y."/>
            <person name="Obille A."/>
            <person name="Becker A."/>
            <person name="Abrahante J.E."/>
            <person name="Garbe J."/>
            <person name="Badalamenti J.P."/>
            <person name="Herman A."/>
            <person name="Mangelson H."/>
            <person name="Liachko I."/>
            <person name="Sullivan S."/>
            <person name="Sone E.D."/>
            <person name="Koren S."/>
            <person name="Silverstein K.A.T."/>
            <person name="Beckman K.B."/>
            <person name="Gohl D.M."/>
        </authorList>
    </citation>
    <scope>NUCLEOTIDE SEQUENCE</scope>
    <source>
        <strain evidence="2">Duluth1</strain>
        <tissue evidence="2">Whole animal</tissue>
    </source>
</reference>
<evidence type="ECO:0000259" key="1">
    <source>
        <dbReference type="Pfam" id="PF00271"/>
    </source>
</evidence>
<evidence type="ECO:0000313" key="2">
    <source>
        <dbReference type="EMBL" id="KAH3806402.1"/>
    </source>
</evidence>
<proteinExistence type="predicted"/>
<keyword evidence="3" id="KW-1185">Reference proteome</keyword>
<dbReference type="InterPro" id="IPR027417">
    <property type="entry name" value="P-loop_NTPase"/>
</dbReference>
<dbReference type="Proteomes" id="UP000828390">
    <property type="component" value="Unassembled WGS sequence"/>
</dbReference>
<reference evidence="2" key="2">
    <citation type="submission" date="2020-11" db="EMBL/GenBank/DDBJ databases">
        <authorList>
            <person name="McCartney M.A."/>
            <person name="Auch B."/>
            <person name="Kono T."/>
            <person name="Mallez S."/>
            <person name="Becker A."/>
            <person name="Gohl D.M."/>
            <person name="Silverstein K.A.T."/>
            <person name="Koren S."/>
            <person name="Bechman K.B."/>
            <person name="Herman A."/>
            <person name="Abrahante J.E."/>
            <person name="Garbe J."/>
        </authorList>
    </citation>
    <scope>NUCLEOTIDE SEQUENCE</scope>
    <source>
        <strain evidence="2">Duluth1</strain>
        <tissue evidence="2">Whole animal</tissue>
    </source>
</reference>